<proteinExistence type="predicted"/>
<keyword evidence="3" id="KW-1185">Reference proteome</keyword>
<feature type="transmembrane region" description="Helical" evidence="1">
    <location>
        <begin position="90"/>
        <end position="112"/>
    </location>
</feature>
<feature type="transmembrane region" description="Helical" evidence="1">
    <location>
        <begin position="20"/>
        <end position="47"/>
    </location>
</feature>
<evidence type="ECO:0000313" key="3">
    <source>
        <dbReference type="Proteomes" id="UP000594681"/>
    </source>
</evidence>
<feature type="transmembrane region" description="Helical" evidence="1">
    <location>
        <begin position="59"/>
        <end position="78"/>
    </location>
</feature>
<reference evidence="2 3" key="1">
    <citation type="submission" date="2020-11" db="EMBL/GenBank/DDBJ databases">
        <title>Corynebacterium sp. ZJ-599.</title>
        <authorList>
            <person name="Zhou J."/>
        </authorList>
    </citation>
    <scope>NUCLEOTIDE SEQUENCE [LARGE SCALE GENOMIC DNA]</scope>
    <source>
        <strain evidence="2 3">ZJ-599</strain>
    </source>
</reference>
<accession>A0A7T0KG89</accession>
<dbReference type="KEGG" id="cliz:G7Y31_04860"/>
<name>A0A7T0KG89_9CORY</name>
<keyword evidence="1" id="KW-1133">Transmembrane helix</keyword>
<dbReference type="RefSeq" id="WP_165009137.1">
    <property type="nucleotide sequence ID" value="NZ_CP064954.1"/>
</dbReference>
<organism evidence="2 3">
    <name type="scientific">Corynebacterium lizhenjunii</name>
    <dbReference type="NCBI Taxonomy" id="2709394"/>
    <lineage>
        <taxon>Bacteria</taxon>
        <taxon>Bacillati</taxon>
        <taxon>Actinomycetota</taxon>
        <taxon>Actinomycetes</taxon>
        <taxon>Mycobacteriales</taxon>
        <taxon>Corynebacteriaceae</taxon>
        <taxon>Corynebacterium</taxon>
    </lineage>
</organism>
<keyword evidence="1" id="KW-0812">Transmembrane</keyword>
<dbReference type="Proteomes" id="UP000594681">
    <property type="component" value="Chromosome"/>
</dbReference>
<sequence length="128" mass="13550">MLNLGIGDELLGWVAFGGFAWTFAIPGILLGIVVYAALLVINAAIILLSAFKLWIKARVLLVLHCLLCVAMTVFLAITEGGGNSATNQVLGTYLLMGCALNALSVLMDDFLLRVARARSQDKQEGAAA</sequence>
<gene>
    <name evidence="2" type="ORF">G7Y31_04860</name>
</gene>
<dbReference type="AlphaFoldDB" id="A0A7T0KG89"/>
<evidence type="ECO:0000256" key="1">
    <source>
        <dbReference type="SAM" id="Phobius"/>
    </source>
</evidence>
<evidence type="ECO:0000313" key="2">
    <source>
        <dbReference type="EMBL" id="QPK80024.1"/>
    </source>
</evidence>
<keyword evidence="1" id="KW-0472">Membrane</keyword>
<dbReference type="EMBL" id="CP064954">
    <property type="protein sequence ID" value="QPK80024.1"/>
    <property type="molecule type" value="Genomic_DNA"/>
</dbReference>
<protein>
    <submittedName>
        <fullName evidence="2">Uncharacterized protein</fullName>
    </submittedName>
</protein>